<keyword evidence="3" id="KW-1185">Reference proteome</keyword>
<keyword evidence="1" id="KW-0472">Membrane</keyword>
<name>A0AAW1WB80_RUBAR</name>
<evidence type="ECO:0000313" key="3">
    <source>
        <dbReference type="Proteomes" id="UP001457282"/>
    </source>
</evidence>
<comment type="caution">
    <text evidence="2">The sequence shown here is derived from an EMBL/GenBank/DDBJ whole genome shotgun (WGS) entry which is preliminary data.</text>
</comment>
<dbReference type="EMBL" id="JBEDUW010000006">
    <property type="protein sequence ID" value="KAK9921244.1"/>
    <property type="molecule type" value="Genomic_DNA"/>
</dbReference>
<keyword evidence="1" id="KW-0812">Transmembrane</keyword>
<gene>
    <name evidence="2" type="ORF">M0R45_029763</name>
</gene>
<accession>A0AAW1WB80</accession>
<dbReference type="Proteomes" id="UP001457282">
    <property type="component" value="Unassembled WGS sequence"/>
</dbReference>
<organism evidence="2 3">
    <name type="scientific">Rubus argutus</name>
    <name type="common">Southern blackberry</name>
    <dbReference type="NCBI Taxonomy" id="59490"/>
    <lineage>
        <taxon>Eukaryota</taxon>
        <taxon>Viridiplantae</taxon>
        <taxon>Streptophyta</taxon>
        <taxon>Embryophyta</taxon>
        <taxon>Tracheophyta</taxon>
        <taxon>Spermatophyta</taxon>
        <taxon>Magnoliopsida</taxon>
        <taxon>eudicotyledons</taxon>
        <taxon>Gunneridae</taxon>
        <taxon>Pentapetalae</taxon>
        <taxon>rosids</taxon>
        <taxon>fabids</taxon>
        <taxon>Rosales</taxon>
        <taxon>Rosaceae</taxon>
        <taxon>Rosoideae</taxon>
        <taxon>Rosoideae incertae sedis</taxon>
        <taxon>Rubus</taxon>
    </lineage>
</organism>
<evidence type="ECO:0000256" key="1">
    <source>
        <dbReference type="SAM" id="Phobius"/>
    </source>
</evidence>
<sequence length="180" mass="20256">MLPIFYGEIQVMANYRNKLFALATLPSEPFGQCGKSTPIFHHVPLKGKKLVVFGEPEISQFISETAAGVYGIDVRLYLGIYVFTSSKFKTSYSNPSHRIDCKLKVPLQFSETSTNRFIFNTTKCINDILLQTLKQRAESVHLFLGNTTVRVLITCIYLFLGNTTVRVLITCIYIFAAVLA</sequence>
<dbReference type="AlphaFoldDB" id="A0AAW1WB80"/>
<feature type="transmembrane region" description="Helical" evidence="1">
    <location>
        <begin position="156"/>
        <end position="179"/>
    </location>
</feature>
<keyword evidence="1" id="KW-1133">Transmembrane helix</keyword>
<evidence type="ECO:0000313" key="2">
    <source>
        <dbReference type="EMBL" id="KAK9921244.1"/>
    </source>
</evidence>
<reference evidence="2 3" key="1">
    <citation type="journal article" date="2023" name="G3 (Bethesda)">
        <title>A chromosome-length genome assembly and annotation of blackberry (Rubus argutus, cv. 'Hillquist').</title>
        <authorList>
            <person name="Bruna T."/>
            <person name="Aryal R."/>
            <person name="Dudchenko O."/>
            <person name="Sargent D.J."/>
            <person name="Mead D."/>
            <person name="Buti M."/>
            <person name="Cavallini A."/>
            <person name="Hytonen T."/>
            <person name="Andres J."/>
            <person name="Pham M."/>
            <person name="Weisz D."/>
            <person name="Mascagni F."/>
            <person name="Usai G."/>
            <person name="Natali L."/>
            <person name="Bassil N."/>
            <person name="Fernandez G.E."/>
            <person name="Lomsadze A."/>
            <person name="Armour M."/>
            <person name="Olukolu B."/>
            <person name="Poorten T."/>
            <person name="Britton C."/>
            <person name="Davik J."/>
            <person name="Ashrafi H."/>
            <person name="Aiden E.L."/>
            <person name="Borodovsky M."/>
            <person name="Worthington M."/>
        </authorList>
    </citation>
    <scope>NUCLEOTIDE SEQUENCE [LARGE SCALE GENOMIC DNA]</scope>
    <source>
        <strain evidence="2">PI 553951</strain>
    </source>
</reference>
<proteinExistence type="predicted"/>
<protein>
    <submittedName>
        <fullName evidence="2">Uncharacterized protein</fullName>
    </submittedName>
</protein>